<dbReference type="SUPFAM" id="SSF53474">
    <property type="entry name" value="alpha/beta-Hydrolases"/>
    <property type="match status" value="1"/>
</dbReference>
<keyword evidence="3" id="KW-1185">Reference proteome</keyword>
<dbReference type="PANTHER" id="PTHR43194">
    <property type="entry name" value="HYDROLASE ALPHA/BETA FOLD FAMILY"/>
    <property type="match status" value="1"/>
</dbReference>
<dbReference type="GO" id="GO:0016787">
    <property type="term" value="F:hydrolase activity"/>
    <property type="evidence" value="ECO:0007669"/>
    <property type="project" value="UniProtKB-KW"/>
</dbReference>
<sequence>MSDPTGAVVSRIDGGYFVDGSGQDAALIFYPGAKVDSQAYLPLMKEIADKGVDCFLLDLPMRMAIFDQNAADHIMAEYDYPTVMVGGHSMGGMIAAGYASAHKDAVDGVVLLAAYPTKPLDGSVGLLSVYGTEDKVLSRDAYENAKQHFPSGAVETVIDGGNHAQFGNYGAQEGDGEATITAKEQQTQIAYSVLKFAEALSDR</sequence>
<dbReference type="AlphaFoldDB" id="A0A934WTW8"/>
<reference evidence="2" key="1">
    <citation type="submission" date="2021-01" db="EMBL/GenBank/DDBJ databases">
        <title>Genome public.</title>
        <authorList>
            <person name="Liu C."/>
            <person name="Sun Q."/>
        </authorList>
    </citation>
    <scope>NUCLEOTIDE SEQUENCE</scope>
    <source>
        <strain evidence="2">M6</strain>
    </source>
</reference>
<dbReference type="Gene3D" id="3.40.50.1820">
    <property type="entry name" value="alpha/beta hydrolase"/>
    <property type="match status" value="1"/>
</dbReference>
<accession>A0A934WTW8</accession>
<name>A0A934WTW8_9FIRM</name>
<proteinExistence type="predicted"/>
<gene>
    <name evidence="2" type="ORF">JKK62_14705</name>
</gene>
<dbReference type="EMBL" id="JAEQMG010000163">
    <property type="protein sequence ID" value="MBK6089872.1"/>
    <property type="molecule type" value="Genomic_DNA"/>
</dbReference>
<feature type="domain" description="Alpha/beta hydrolase fold-5" evidence="1">
    <location>
        <begin position="26"/>
        <end position="186"/>
    </location>
</feature>
<evidence type="ECO:0000313" key="2">
    <source>
        <dbReference type="EMBL" id="MBK6089872.1"/>
    </source>
</evidence>
<evidence type="ECO:0000259" key="1">
    <source>
        <dbReference type="Pfam" id="PF12695"/>
    </source>
</evidence>
<comment type="caution">
    <text evidence="2">The sequence shown here is derived from an EMBL/GenBank/DDBJ whole genome shotgun (WGS) entry which is preliminary data.</text>
</comment>
<protein>
    <submittedName>
        <fullName evidence="2">Alpha/beta fold hydrolase</fullName>
    </submittedName>
</protein>
<dbReference type="InterPro" id="IPR029059">
    <property type="entry name" value="AB_hydrolase_5"/>
</dbReference>
<evidence type="ECO:0000313" key="3">
    <source>
        <dbReference type="Proteomes" id="UP000633365"/>
    </source>
</evidence>
<organism evidence="2 3">
    <name type="scientific">Ruminococcus difficilis</name>
    <dbReference type="NCBI Taxonomy" id="2763069"/>
    <lineage>
        <taxon>Bacteria</taxon>
        <taxon>Bacillati</taxon>
        <taxon>Bacillota</taxon>
        <taxon>Clostridia</taxon>
        <taxon>Eubacteriales</taxon>
        <taxon>Oscillospiraceae</taxon>
        <taxon>Ruminococcus</taxon>
    </lineage>
</organism>
<dbReference type="InterPro" id="IPR029058">
    <property type="entry name" value="AB_hydrolase_fold"/>
</dbReference>
<dbReference type="InterPro" id="IPR050228">
    <property type="entry name" value="Carboxylesterase_BioH"/>
</dbReference>
<dbReference type="Pfam" id="PF12695">
    <property type="entry name" value="Abhydrolase_5"/>
    <property type="match status" value="1"/>
</dbReference>
<dbReference type="PANTHER" id="PTHR43194:SF2">
    <property type="entry name" value="PEROXISOMAL MEMBRANE PROTEIN LPX1"/>
    <property type="match status" value="1"/>
</dbReference>
<keyword evidence="2" id="KW-0378">Hydrolase</keyword>
<dbReference type="Proteomes" id="UP000633365">
    <property type="component" value="Unassembled WGS sequence"/>
</dbReference>